<organism evidence="1 2">
    <name type="scientific">Paracoccus thiocyanatus</name>
    <dbReference type="NCBI Taxonomy" id="34006"/>
    <lineage>
        <taxon>Bacteria</taxon>
        <taxon>Pseudomonadati</taxon>
        <taxon>Pseudomonadota</taxon>
        <taxon>Alphaproteobacteria</taxon>
        <taxon>Rhodobacterales</taxon>
        <taxon>Paracoccaceae</taxon>
        <taxon>Paracoccus</taxon>
    </lineage>
</organism>
<gene>
    <name evidence="1" type="ORF">DIE28_00550</name>
</gene>
<dbReference type="Proteomes" id="UP000256679">
    <property type="component" value="Unassembled WGS sequence"/>
</dbReference>
<evidence type="ECO:0000313" key="1">
    <source>
        <dbReference type="EMBL" id="RDW14806.1"/>
    </source>
</evidence>
<evidence type="ECO:0000313" key="2">
    <source>
        <dbReference type="Proteomes" id="UP000256679"/>
    </source>
</evidence>
<dbReference type="Pfam" id="PF03567">
    <property type="entry name" value="Sulfotransfer_2"/>
    <property type="match status" value="1"/>
</dbReference>
<keyword evidence="2" id="KW-1185">Reference proteome</keyword>
<evidence type="ECO:0008006" key="3">
    <source>
        <dbReference type="Google" id="ProtNLM"/>
    </source>
</evidence>
<dbReference type="AlphaFoldDB" id="A0A3D8PFE1"/>
<dbReference type="InterPro" id="IPR027417">
    <property type="entry name" value="P-loop_NTPase"/>
</dbReference>
<dbReference type="InterPro" id="IPR005331">
    <property type="entry name" value="Sulfotransferase"/>
</dbReference>
<dbReference type="GO" id="GO:0016020">
    <property type="term" value="C:membrane"/>
    <property type="evidence" value="ECO:0007669"/>
    <property type="project" value="InterPro"/>
</dbReference>
<sequence length="215" mass="25173">MRVSWTVRETFPDGSMPFIEYNGKRILFIHIPKTGGTSVENWMQGIAPLRLFSQGIPAAMKCTPQHLRMQDIRALLGEGYFDHALTVVRNPYDRVASEYRMRAHLAKASFFKGLPIFSLWLEEWLNRQKREPFCLDNHLRPQWEFLGSEVETFRFEDGLQAPLARMAEWLGVAPPESLPHDLRPDPLEIAWDQVDRIRVRDHYARDFETLGYRTD</sequence>
<dbReference type="EMBL" id="QFCQ01000002">
    <property type="protein sequence ID" value="RDW14806.1"/>
    <property type="molecule type" value="Genomic_DNA"/>
</dbReference>
<accession>A0A3D8PFE1</accession>
<dbReference type="Gene3D" id="3.40.50.300">
    <property type="entry name" value="P-loop containing nucleotide triphosphate hydrolases"/>
    <property type="match status" value="1"/>
</dbReference>
<dbReference type="SUPFAM" id="SSF52540">
    <property type="entry name" value="P-loop containing nucleoside triphosphate hydrolases"/>
    <property type="match status" value="1"/>
</dbReference>
<protein>
    <recommendedName>
        <fullName evidence="3">Sulfotransferase family protein</fullName>
    </recommendedName>
</protein>
<comment type="caution">
    <text evidence="1">The sequence shown here is derived from an EMBL/GenBank/DDBJ whole genome shotgun (WGS) entry which is preliminary data.</text>
</comment>
<dbReference type="GO" id="GO:0008146">
    <property type="term" value="F:sulfotransferase activity"/>
    <property type="evidence" value="ECO:0007669"/>
    <property type="project" value="InterPro"/>
</dbReference>
<reference evidence="1 2" key="1">
    <citation type="submission" date="2018-05" db="EMBL/GenBank/DDBJ databases">
        <title>Whole genome sequencing of Paracoccus thiocyanatus SST.</title>
        <authorList>
            <person name="Ghosh W."/>
            <person name="Rameez M.J."/>
            <person name="Roy C."/>
        </authorList>
    </citation>
    <scope>NUCLEOTIDE SEQUENCE [LARGE SCALE GENOMIC DNA]</scope>
    <source>
        <strain evidence="1 2">SST</strain>
    </source>
</reference>
<name>A0A3D8PFE1_9RHOB</name>
<proteinExistence type="predicted"/>